<feature type="transmembrane region" description="Helical" evidence="1">
    <location>
        <begin position="66"/>
        <end position="89"/>
    </location>
</feature>
<evidence type="ECO:0000259" key="2">
    <source>
        <dbReference type="Pfam" id="PF18920"/>
    </source>
</evidence>
<proteinExistence type="predicted"/>
<evidence type="ECO:0000313" key="4">
    <source>
        <dbReference type="Proteomes" id="UP000295696"/>
    </source>
</evidence>
<evidence type="ECO:0000313" key="3">
    <source>
        <dbReference type="EMBL" id="TCS64593.1"/>
    </source>
</evidence>
<gene>
    <name evidence="3" type="ORF">EDD52_105154</name>
</gene>
<accession>A0A4R3JH02</accession>
<comment type="caution">
    <text evidence="3">The sequence shown here is derived from an EMBL/GenBank/DDBJ whole genome shotgun (WGS) entry which is preliminary data.</text>
</comment>
<dbReference type="InterPro" id="IPR043728">
    <property type="entry name" value="DUF5671"/>
</dbReference>
<dbReference type="RefSeq" id="WP_132244435.1">
    <property type="nucleotide sequence ID" value="NZ_SLZU01000005.1"/>
</dbReference>
<keyword evidence="1" id="KW-1133">Transmembrane helix</keyword>
<keyword evidence="1" id="KW-0472">Membrane</keyword>
<name>A0A4R3JH02_9RHOB</name>
<dbReference type="OrthoDB" id="529444at2"/>
<reference evidence="3 4" key="1">
    <citation type="submission" date="2019-03" db="EMBL/GenBank/DDBJ databases">
        <title>Genomic Encyclopedia of Type Strains, Phase IV (KMG-IV): sequencing the most valuable type-strain genomes for metagenomic binning, comparative biology and taxonomic classification.</title>
        <authorList>
            <person name="Goeker M."/>
        </authorList>
    </citation>
    <scope>NUCLEOTIDE SEQUENCE [LARGE SCALE GENOMIC DNA]</scope>
    <source>
        <strain evidence="3 4">DSM 104836</strain>
    </source>
</reference>
<evidence type="ECO:0000256" key="1">
    <source>
        <dbReference type="SAM" id="Phobius"/>
    </source>
</evidence>
<feature type="transmembrane region" description="Helical" evidence="1">
    <location>
        <begin position="179"/>
        <end position="199"/>
    </location>
</feature>
<feature type="transmembrane region" description="Helical" evidence="1">
    <location>
        <begin position="109"/>
        <end position="126"/>
    </location>
</feature>
<keyword evidence="1" id="KW-0812">Transmembrane</keyword>
<dbReference type="EMBL" id="SLZU01000005">
    <property type="protein sequence ID" value="TCS64593.1"/>
    <property type="molecule type" value="Genomic_DNA"/>
</dbReference>
<dbReference type="Proteomes" id="UP000295696">
    <property type="component" value="Unassembled WGS sequence"/>
</dbReference>
<organism evidence="3 4">
    <name type="scientific">Primorskyibacter sedentarius</name>
    <dbReference type="NCBI Taxonomy" id="745311"/>
    <lineage>
        <taxon>Bacteria</taxon>
        <taxon>Pseudomonadati</taxon>
        <taxon>Pseudomonadota</taxon>
        <taxon>Alphaproteobacteria</taxon>
        <taxon>Rhodobacterales</taxon>
        <taxon>Roseobacteraceae</taxon>
        <taxon>Primorskyibacter</taxon>
    </lineage>
</organism>
<protein>
    <recommendedName>
        <fullName evidence="2">DUF5671 domain-containing protein</fullName>
    </recommendedName>
</protein>
<sequence>MVADDRLTAFVQAALAAGHPRAEIAARLEAAGWSRQEVDTALSQWAKDGFPLPVPRPYASLGARDAFLYALMFTALGMVLGHAITLGFALVDLWLPDTAERYVPIAARMRWPIAVLIVFLPIFLLLDRRMHRAARKDKAQRRSRILAALGFLALYLAALTLVGDAIAVIYAFLSGELTLRFAAKAALVALLAAQVFFYVKGLMAPDRKEAPNAP</sequence>
<dbReference type="AlphaFoldDB" id="A0A4R3JH02"/>
<keyword evidence="4" id="KW-1185">Reference proteome</keyword>
<feature type="domain" description="DUF5671" evidence="2">
    <location>
        <begin position="65"/>
        <end position="199"/>
    </location>
</feature>
<dbReference type="Pfam" id="PF18920">
    <property type="entry name" value="DUF5671"/>
    <property type="match status" value="1"/>
</dbReference>
<feature type="transmembrane region" description="Helical" evidence="1">
    <location>
        <begin position="146"/>
        <end position="173"/>
    </location>
</feature>